<sequence length="133" mass="14840">MADDLAAQLEQFLKQVEKRVPDRKTKMAMTKAGAEVLKQELTAVAKAKHYSNKKDPVYGHMADNIGVAGQNIDGIKDGTAVVGWKYKGHAMNAVYTNDGTVRTRGDFWYDNTVHESKEAVFEAEKKVYEAMTK</sequence>
<dbReference type="EMBL" id="PP779550">
    <property type="protein sequence ID" value="XBS49013.1"/>
    <property type="molecule type" value="Genomic_DNA"/>
</dbReference>
<accession>A0AAU7PGJ8</accession>
<reference evidence="1" key="1">
    <citation type="submission" date="2024-05" db="EMBL/GenBank/DDBJ databases">
        <authorList>
            <person name="Guo T.T."/>
            <person name="Zhang Y."/>
            <person name="Kong J."/>
        </authorList>
    </citation>
    <scope>NUCLEOTIDE SEQUENCE</scope>
</reference>
<evidence type="ECO:0000313" key="1">
    <source>
        <dbReference type="EMBL" id="XBS49013.1"/>
    </source>
</evidence>
<protein>
    <recommendedName>
        <fullName evidence="2">HK97 gp10 family phage protein</fullName>
    </recommendedName>
</protein>
<evidence type="ECO:0008006" key="2">
    <source>
        <dbReference type="Google" id="ProtNLM"/>
    </source>
</evidence>
<name>A0AAU7PGJ8_9VIRU</name>
<organism evidence="1">
    <name type="scientific">Lactobacillus phage G2-Guo</name>
    <dbReference type="NCBI Taxonomy" id="3155564"/>
    <lineage>
        <taxon>Viruses</taxon>
    </lineage>
</organism>
<gene>
    <name evidence="1" type="ORF">G200039</name>
</gene>
<dbReference type="InterPro" id="IPR010064">
    <property type="entry name" value="HK97-gp10_tail"/>
</dbReference>
<dbReference type="Pfam" id="PF04883">
    <property type="entry name" value="HK97-gp10_like"/>
    <property type="match status" value="1"/>
</dbReference>
<proteinExistence type="predicted"/>